<keyword evidence="8" id="KW-1185">Reference proteome</keyword>
<dbReference type="Pfam" id="PF04357">
    <property type="entry name" value="TamB"/>
    <property type="match status" value="1"/>
</dbReference>
<name>A0A0B6WXG5_9BACT</name>
<evidence type="ECO:0000259" key="6">
    <source>
        <dbReference type="Pfam" id="PF04357"/>
    </source>
</evidence>
<dbReference type="InterPro" id="IPR052894">
    <property type="entry name" value="AsmA-related"/>
</dbReference>
<organism evidence="7 8">
    <name type="scientific">Pyrinomonas methylaliphatogenes</name>
    <dbReference type="NCBI Taxonomy" id="454194"/>
    <lineage>
        <taxon>Bacteria</taxon>
        <taxon>Pseudomonadati</taxon>
        <taxon>Acidobacteriota</taxon>
        <taxon>Blastocatellia</taxon>
        <taxon>Blastocatellales</taxon>
        <taxon>Pyrinomonadaceae</taxon>
        <taxon>Pyrinomonas</taxon>
    </lineage>
</organism>
<protein>
    <recommendedName>
        <fullName evidence="6">Translocation and assembly module TamB C-terminal domain-containing protein</fullName>
    </recommendedName>
</protein>
<dbReference type="STRING" id="454194.PYK22_01778"/>
<dbReference type="RefSeq" id="WP_041976313.1">
    <property type="nucleotide sequence ID" value="NZ_CBXV010000006.1"/>
</dbReference>
<comment type="subcellular location">
    <subcellularLocation>
        <location evidence="1">Membrane</location>
        <topology evidence="1">Single-pass membrane protein</topology>
    </subcellularLocation>
</comment>
<dbReference type="GO" id="GO:0005886">
    <property type="term" value="C:plasma membrane"/>
    <property type="evidence" value="ECO:0007669"/>
    <property type="project" value="InterPro"/>
</dbReference>
<dbReference type="PANTHER" id="PTHR30441:SF4">
    <property type="entry name" value="PROTEIN ASMA"/>
    <property type="match status" value="1"/>
</dbReference>
<evidence type="ECO:0000256" key="3">
    <source>
        <dbReference type="ARBA" id="ARBA00022989"/>
    </source>
</evidence>
<keyword evidence="4 5" id="KW-0472">Membrane</keyword>
<dbReference type="GO" id="GO:0090313">
    <property type="term" value="P:regulation of protein targeting to membrane"/>
    <property type="evidence" value="ECO:0007669"/>
    <property type="project" value="TreeGrafter"/>
</dbReference>
<sequence length="1613" mass="172600">MPTDEHDGQQEALKAEQDGRARKTRWPLMTRRRAWWTFIVLTSLVMAVLLAGVIFYRSGQLDALIARQIINTLSNYNIRAEIEGFHFQIGLRTAEIRGLVLYNAATGQLIGRVRRLIARVAIRDLFALKLERNIDLESLDVEGLELWVTFDEHGRSNFDGLRLPPPEPNRRILFSYSTAQIRLKDSIIHYDDAQHSLAGEARDVRLTLEPENPQVPTVGWANRFTLALSNSNFAFDDRRIADLSIAARGLINQTSARVDDLILRSPVMEAQLTGTFDDWRRLRYRFEVNSNVDLTRLSEVLGPEVALRGAGTFAGHIEGEGSSYRVDGRIVVDGAAIDGVRLQGLNVTARASGQRASYEAQGRAIAELLNVGAIRLNMVQLAGGVMGTGTDFRWLGELRAAAMRSGNLSLADLIFKDVRAELRDQTLSAFSSNGSASSMAISSAKIQGARVSGLRLRVERGQASASVKNLGAKAVVAPNLRAEGVAVNGVSLKQEGGASRVTAENLRLDSLAAAGAHTGSLNIAGVRLRIIGGRIEGATDDIKVGPVSLDNGRIEDVKLARPIFVIDTRGNYRASADLSLGGGVLGEMRLGRASSRVIASNGRVQFQDFDAELFNGRASGEMTIGTTRGVASRVQAKFNDVDIGGLLALLSGRAMPVASQASGEVDLTFPGLEFGSATGTLRAQLAAESAEGRTPVEGELALRAERGLFAIERAKLQAGATSLSASGNFGIERESDLRLSIASTDAGEFERLIAASGLVPQLADGLASYGIELAGRFNFDGTVRGALTDPLIDGRARLDPLIVNGRELGALSATIERDAGELRLLDGRLSEPDGGGISFSLVAPRMGENNIQLQATLDRANAGNIAAFIPGVSEAQRAELAALGDASGRLTLDGFPNAMRGEAELHVGPGRVKDEPLRELTAKLSFDVNEIRLAQLEAQFEAGRLTADGTIALGANALQDARFDLRARGEGVRLGLLEALAGTEWPIEGVIDFTASASGKLSDPRTYQLTIDGHGKEVTLNGRPAGELTLTGRTADGQLTLQLTTGLFGQPHVLTARINLGEEELPAAIETTLTNADLGPLFAALFPSTGVRVAGRVSGTIRASGPLYGAEGFSLQALRGTAELSQLVVIIGDTQIAATAPLSVQFSPQQVTLNETRFTGPGTNIVMGGTLALGPQGKQEFTANGELNLRLFNGLSPNIFLAGLARIGLRVNGTYTDPRLTGTAQVSGASFSTLLANERLTVSSINGSIRFTSNQAQIESLVGRLGGGRVSVAGGALLDVPPQFRFTVRADDVTVPFPEGFRSTADGELIVQGSTEAQIISGTINLRRAEYRRDIDLADLINRRREPSLTEGGGMFGTATQLDLHIEGRDALIVRNNLADAVGSVALQIRGSLEDPIISGRITATRGTLNFRNDRYDIVRANIDLLPRVSDPLLNIQAETEIRGYRIIVNLNGPLSSGLQANVRSEPSLPQADVVSLITTGNLASDERTLSTLSQTGLGTAASLLTDALINVRAQRATDRLFGLNRFEINPLIAGRSGSTPTARLTVGRQINRNLSVTYSTNLTAEQNQVVIVEYRVSDRLSFIAQYTQGPEANIASSRNNNFSFEIRFRKRF</sequence>
<feature type="domain" description="Translocation and assembly module TamB C-terminal" evidence="6">
    <location>
        <begin position="1264"/>
        <end position="1613"/>
    </location>
</feature>
<dbReference type="OrthoDB" id="98258at2"/>
<reference evidence="7 8" key="1">
    <citation type="submission" date="2013-12" db="EMBL/GenBank/DDBJ databases">
        <authorList>
            <person name="Stott M."/>
        </authorList>
    </citation>
    <scope>NUCLEOTIDE SEQUENCE [LARGE SCALE GENOMIC DNA]</scope>
    <source>
        <strain evidence="7 8">K22</strain>
    </source>
</reference>
<evidence type="ECO:0000256" key="5">
    <source>
        <dbReference type="SAM" id="Phobius"/>
    </source>
</evidence>
<feature type="transmembrane region" description="Helical" evidence="5">
    <location>
        <begin position="34"/>
        <end position="56"/>
    </location>
</feature>
<gene>
    <name evidence="7" type="ORF">PYK22_01778</name>
</gene>
<keyword evidence="3 5" id="KW-1133">Transmembrane helix</keyword>
<dbReference type="GO" id="GO:0009306">
    <property type="term" value="P:protein secretion"/>
    <property type="evidence" value="ECO:0007669"/>
    <property type="project" value="InterPro"/>
</dbReference>
<proteinExistence type="predicted"/>
<evidence type="ECO:0000256" key="2">
    <source>
        <dbReference type="ARBA" id="ARBA00022692"/>
    </source>
</evidence>
<keyword evidence="2 5" id="KW-0812">Transmembrane</keyword>
<dbReference type="PANTHER" id="PTHR30441">
    <property type="entry name" value="DUF748 DOMAIN-CONTAINING PROTEIN"/>
    <property type="match status" value="1"/>
</dbReference>
<accession>A0A0B6WXG5</accession>
<evidence type="ECO:0000256" key="4">
    <source>
        <dbReference type="ARBA" id="ARBA00023136"/>
    </source>
</evidence>
<evidence type="ECO:0000313" key="7">
    <source>
        <dbReference type="EMBL" id="CDM65771.1"/>
    </source>
</evidence>
<dbReference type="Proteomes" id="UP000031518">
    <property type="component" value="Unassembled WGS sequence"/>
</dbReference>
<reference evidence="7 8" key="2">
    <citation type="submission" date="2015-01" db="EMBL/GenBank/DDBJ databases">
        <title>Complete genome sequence of Pyrinomonas methylaliphatogenes type strain K22T.</title>
        <authorList>
            <person name="Lee K.C.Y."/>
            <person name="Power J.F."/>
            <person name="Dunfield P.F."/>
            <person name="Morgan X.C."/>
            <person name="Huttenhower C."/>
            <person name="Stott M.B."/>
        </authorList>
    </citation>
    <scope>NUCLEOTIDE SEQUENCE [LARGE SCALE GENOMIC DNA]</scope>
    <source>
        <strain evidence="7 8">K22</strain>
    </source>
</reference>
<evidence type="ECO:0000256" key="1">
    <source>
        <dbReference type="ARBA" id="ARBA00004167"/>
    </source>
</evidence>
<dbReference type="InterPro" id="IPR007452">
    <property type="entry name" value="TamB_C"/>
</dbReference>
<evidence type="ECO:0000313" key="8">
    <source>
        <dbReference type="Proteomes" id="UP000031518"/>
    </source>
</evidence>
<dbReference type="EMBL" id="CBXV010000006">
    <property type="protein sequence ID" value="CDM65771.1"/>
    <property type="molecule type" value="Genomic_DNA"/>
</dbReference>